<dbReference type="Gene3D" id="1.10.10.60">
    <property type="entry name" value="Homeodomain-like"/>
    <property type="match status" value="1"/>
</dbReference>
<name>A0A378JJY5_9GAMM</name>
<dbReference type="Proteomes" id="UP000254794">
    <property type="component" value="Unassembled WGS sequence"/>
</dbReference>
<dbReference type="GO" id="GO:0003677">
    <property type="term" value="F:DNA binding"/>
    <property type="evidence" value="ECO:0007669"/>
    <property type="project" value="InterPro"/>
</dbReference>
<evidence type="ECO:0000256" key="1">
    <source>
        <dbReference type="ARBA" id="ARBA00009964"/>
    </source>
</evidence>
<evidence type="ECO:0008006" key="4">
    <source>
        <dbReference type="Google" id="ProtNLM"/>
    </source>
</evidence>
<keyword evidence="3" id="KW-1185">Reference proteome</keyword>
<dbReference type="SUPFAM" id="SSF46689">
    <property type="entry name" value="Homeodomain-like"/>
    <property type="match status" value="1"/>
</dbReference>
<dbReference type="InterPro" id="IPR009057">
    <property type="entry name" value="Homeodomain-like_sf"/>
</dbReference>
<dbReference type="OrthoDB" id="5868871at2"/>
<reference evidence="2 3" key="1">
    <citation type="submission" date="2018-06" db="EMBL/GenBank/DDBJ databases">
        <authorList>
            <consortium name="Pathogen Informatics"/>
            <person name="Doyle S."/>
        </authorList>
    </citation>
    <scope>NUCLEOTIDE SEQUENCE [LARGE SCALE GENOMIC DNA]</scope>
    <source>
        <strain evidence="2 3">NCTC13316</strain>
    </source>
</reference>
<comment type="similarity">
    <text evidence="1">Belongs to the transposase 8 family.</text>
</comment>
<dbReference type="GO" id="GO:0006313">
    <property type="term" value="P:DNA transposition"/>
    <property type="evidence" value="ECO:0007669"/>
    <property type="project" value="InterPro"/>
</dbReference>
<accession>A0A378JJY5</accession>
<organism evidence="2 3">
    <name type="scientific">Legionella busanensis</name>
    <dbReference type="NCBI Taxonomy" id="190655"/>
    <lineage>
        <taxon>Bacteria</taxon>
        <taxon>Pseudomonadati</taxon>
        <taxon>Pseudomonadota</taxon>
        <taxon>Gammaproteobacteria</taxon>
        <taxon>Legionellales</taxon>
        <taxon>Legionellaceae</taxon>
        <taxon>Legionella</taxon>
    </lineage>
</organism>
<evidence type="ECO:0000313" key="2">
    <source>
        <dbReference type="EMBL" id="STX50470.1"/>
    </source>
</evidence>
<sequence>MVKRPKYSRELCKQLLPLFKDGRSVIEVCQALGITRKTYNEWKMEHKEFNDAAEIAEEAAFAKIISLGRMALLSNGKIKIDTALYCFILKTQFNYSELIANSVLGSEKAQPLTINFSVKPAVSEVTVTNAKAIDEENLF</sequence>
<dbReference type="InterPro" id="IPR002514">
    <property type="entry name" value="Transposase_8"/>
</dbReference>
<protein>
    <recommendedName>
        <fullName evidence="4">Homeodomain phBC6A51-type domain-containing protein</fullName>
    </recommendedName>
</protein>
<evidence type="ECO:0000313" key="3">
    <source>
        <dbReference type="Proteomes" id="UP000254794"/>
    </source>
</evidence>
<dbReference type="GO" id="GO:0004803">
    <property type="term" value="F:transposase activity"/>
    <property type="evidence" value="ECO:0007669"/>
    <property type="project" value="InterPro"/>
</dbReference>
<dbReference type="Pfam" id="PF01527">
    <property type="entry name" value="HTH_Tnp_1"/>
    <property type="match status" value="1"/>
</dbReference>
<dbReference type="AlphaFoldDB" id="A0A378JJY5"/>
<proteinExistence type="inferred from homology"/>
<dbReference type="RefSeq" id="WP_115330185.1">
    <property type="nucleotide sequence ID" value="NZ_CAAAHP010000004.1"/>
</dbReference>
<gene>
    <name evidence="2" type="ORF">NCTC13316_00551</name>
</gene>
<dbReference type="EMBL" id="UGOD01000001">
    <property type="protein sequence ID" value="STX50470.1"/>
    <property type="molecule type" value="Genomic_DNA"/>
</dbReference>